<dbReference type="PANTHER" id="PTHR10117">
    <property type="entry name" value="TRANSIENT RECEPTOR POTENTIAL CHANNEL"/>
    <property type="match status" value="1"/>
</dbReference>
<evidence type="ECO:0000313" key="14">
    <source>
        <dbReference type="RefSeq" id="XP_015588329.1"/>
    </source>
</evidence>
<dbReference type="GO" id="GO:0015279">
    <property type="term" value="F:store-operated calcium channel activity"/>
    <property type="evidence" value="ECO:0007669"/>
    <property type="project" value="TreeGrafter"/>
</dbReference>
<keyword evidence="14" id="KW-0675">Receptor</keyword>
<evidence type="ECO:0000259" key="12">
    <source>
        <dbReference type="SMART" id="SM01420"/>
    </source>
</evidence>
<evidence type="ECO:0000256" key="3">
    <source>
        <dbReference type="ARBA" id="ARBA00022692"/>
    </source>
</evidence>
<dbReference type="PROSITE" id="PS50297">
    <property type="entry name" value="ANK_REP_REGION"/>
    <property type="match status" value="2"/>
</dbReference>
<dbReference type="Pfam" id="PF08344">
    <property type="entry name" value="TRP_2"/>
    <property type="match status" value="1"/>
</dbReference>
<dbReference type="SMART" id="SM00248">
    <property type="entry name" value="ANK"/>
    <property type="match status" value="2"/>
</dbReference>
<name>A0AAJ7BLB8_CEPCN</name>
<dbReference type="InterPro" id="IPR013555">
    <property type="entry name" value="TRP_dom"/>
</dbReference>
<feature type="transmembrane region" description="Helical" evidence="11">
    <location>
        <begin position="423"/>
        <end position="445"/>
    </location>
</feature>
<keyword evidence="5 11" id="KW-1133">Transmembrane helix</keyword>
<keyword evidence="13" id="KW-1185">Reference proteome</keyword>
<evidence type="ECO:0000313" key="13">
    <source>
        <dbReference type="Proteomes" id="UP000694920"/>
    </source>
</evidence>
<feature type="transmembrane region" description="Helical" evidence="11">
    <location>
        <begin position="392"/>
        <end position="411"/>
    </location>
</feature>
<accession>A0AAJ7BLB8</accession>
<dbReference type="AlphaFoldDB" id="A0AAJ7BLB8"/>
<evidence type="ECO:0000256" key="4">
    <source>
        <dbReference type="ARBA" id="ARBA00022737"/>
    </source>
</evidence>
<dbReference type="InterPro" id="IPR036770">
    <property type="entry name" value="Ankyrin_rpt-contain_sf"/>
</dbReference>
<dbReference type="SMART" id="SM01420">
    <property type="entry name" value="TRP_2"/>
    <property type="match status" value="1"/>
</dbReference>
<evidence type="ECO:0000256" key="1">
    <source>
        <dbReference type="ARBA" id="ARBA00004141"/>
    </source>
</evidence>
<feature type="repeat" description="ANK" evidence="10">
    <location>
        <begin position="61"/>
        <end position="83"/>
    </location>
</feature>
<evidence type="ECO:0000256" key="11">
    <source>
        <dbReference type="SAM" id="Phobius"/>
    </source>
</evidence>
<evidence type="ECO:0000256" key="9">
    <source>
        <dbReference type="ARBA" id="ARBA00023303"/>
    </source>
</evidence>
<evidence type="ECO:0000256" key="10">
    <source>
        <dbReference type="PROSITE-ProRule" id="PRU00023"/>
    </source>
</evidence>
<dbReference type="PROSITE" id="PS50088">
    <property type="entry name" value="ANK_REPEAT"/>
    <property type="match status" value="2"/>
</dbReference>
<sequence>MAKKLEEEEEEILNRRMGVMVSQLRELDKEFFEVVTIGNVADVRTFLASHGDVDLNVMNFEGISALHIAVKERNINMVEFLLSQPDVDVHDTALYAIRENEPRIAFMILKKLEEQSPGMEKVGATHSSEFADDATPLSVAAQYGHYEMITLLLDRGHKIVKPHPPSCFCAEVCKPQRESEDPLTLDRMRLELYRAIANPAYICQDSYDPILVAFELSRELRLAGLYEHEFYDAYKTLSEDVAQFATDLIGCARTADEVEVVLKQMAGLGFTTPFIYPRLLLAMDCRQKSFVAHPNVQQVIESKWMGDWYEWKIKSALWKALMIPPRMLILPIITMMLLVAPNSARSKRWKIPANRFLSSVASYIVFLGFVFFESNLSKTNQLRGPPNSGIEPVIVLYVISFIWGAICLCLIQGPHRFFRTPWNWYEVIMLSLFLLTFLFWAAAAIDVAKNGQRDLERKYWHKYDPTLVSEGLFCIATIMAFFKLMFICQLNYHLGPLQMSLGKMINDVAKFIVIFSIVMISFAAGLTRLYQYYDEMVQIDESKIKTQQVSSFVDFTSTLKTLFWAIFCMSAIESADVIIENLPGENDSETIINKHTYTEAIGYVAFAGFEFISVVVVLNMLIACMSNTFTKITDNVDVEWTFGRTEVYVDFMAQANLPPPFNLLSTARGILWIIEYFKILINKPPDKRARWNIKHCCYIENVDENDKENFSVVMTQLVQRYFRKKQAKAEQTDVEGLRREITELRGILRDLLSSS</sequence>
<feature type="transmembrane region" description="Helical" evidence="11">
    <location>
        <begin position="600"/>
        <end position="622"/>
    </location>
</feature>
<feature type="transmembrane region" description="Helical" evidence="11">
    <location>
        <begin position="508"/>
        <end position="530"/>
    </location>
</feature>
<keyword evidence="6 10" id="KW-0040">ANK repeat</keyword>
<dbReference type="GeneID" id="107264513"/>
<keyword evidence="4" id="KW-0677">Repeat</keyword>
<dbReference type="GO" id="GO:0051480">
    <property type="term" value="P:regulation of cytosolic calcium ion concentration"/>
    <property type="evidence" value="ECO:0007669"/>
    <property type="project" value="TreeGrafter"/>
</dbReference>
<dbReference type="PANTHER" id="PTHR10117:SF54">
    <property type="entry name" value="TRANSIENT RECEPTOR POTENTIAL-GAMMA PROTEIN"/>
    <property type="match status" value="1"/>
</dbReference>
<evidence type="ECO:0000256" key="8">
    <source>
        <dbReference type="ARBA" id="ARBA00023136"/>
    </source>
</evidence>
<evidence type="ECO:0000256" key="5">
    <source>
        <dbReference type="ARBA" id="ARBA00022989"/>
    </source>
</evidence>
<dbReference type="GO" id="GO:0005886">
    <property type="term" value="C:plasma membrane"/>
    <property type="evidence" value="ECO:0007669"/>
    <property type="project" value="TreeGrafter"/>
</dbReference>
<dbReference type="Pfam" id="PF00023">
    <property type="entry name" value="Ank"/>
    <property type="match status" value="2"/>
</dbReference>
<dbReference type="InterPro" id="IPR002153">
    <property type="entry name" value="TRPC_channel"/>
</dbReference>
<dbReference type="InterPro" id="IPR002110">
    <property type="entry name" value="Ankyrin_rpt"/>
</dbReference>
<keyword evidence="9" id="KW-0407">Ion channel</keyword>
<comment type="subcellular location">
    <subcellularLocation>
        <location evidence="1">Membrane</location>
        <topology evidence="1">Multi-pass membrane protein</topology>
    </subcellularLocation>
</comment>
<dbReference type="Proteomes" id="UP000694920">
    <property type="component" value="Unplaced"/>
</dbReference>
<proteinExistence type="predicted"/>
<dbReference type="Pfam" id="PF00520">
    <property type="entry name" value="Ion_trans"/>
    <property type="match status" value="1"/>
</dbReference>
<dbReference type="PRINTS" id="PR01097">
    <property type="entry name" value="TRNSRECEPTRP"/>
</dbReference>
<dbReference type="SUPFAM" id="SSF48403">
    <property type="entry name" value="Ankyrin repeat"/>
    <property type="match status" value="1"/>
</dbReference>
<keyword evidence="3 11" id="KW-0812">Transmembrane</keyword>
<evidence type="ECO:0000256" key="6">
    <source>
        <dbReference type="ARBA" id="ARBA00023043"/>
    </source>
</evidence>
<feature type="domain" description="Transient receptor ion channel" evidence="12">
    <location>
        <begin position="167"/>
        <end position="231"/>
    </location>
</feature>
<dbReference type="Gene3D" id="1.25.40.20">
    <property type="entry name" value="Ankyrin repeat-containing domain"/>
    <property type="match status" value="1"/>
</dbReference>
<keyword evidence="8 11" id="KW-0472">Membrane</keyword>
<feature type="transmembrane region" description="Helical" evidence="11">
    <location>
        <begin position="356"/>
        <end position="372"/>
    </location>
</feature>
<keyword evidence="7" id="KW-0406">Ion transport</keyword>
<keyword evidence="2" id="KW-0813">Transport</keyword>
<evidence type="ECO:0000256" key="2">
    <source>
        <dbReference type="ARBA" id="ARBA00022448"/>
    </source>
</evidence>
<feature type="transmembrane region" description="Helical" evidence="11">
    <location>
        <begin position="327"/>
        <end position="344"/>
    </location>
</feature>
<feature type="repeat" description="ANK" evidence="10">
    <location>
        <begin position="132"/>
        <end position="156"/>
    </location>
</feature>
<dbReference type="InterPro" id="IPR005821">
    <property type="entry name" value="Ion_trans_dom"/>
</dbReference>
<reference evidence="14" key="1">
    <citation type="submission" date="2025-08" db="UniProtKB">
        <authorList>
            <consortium name="RefSeq"/>
        </authorList>
    </citation>
    <scope>IDENTIFICATION</scope>
</reference>
<dbReference type="GO" id="GO:0034703">
    <property type="term" value="C:cation channel complex"/>
    <property type="evidence" value="ECO:0007669"/>
    <property type="project" value="UniProtKB-ARBA"/>
</dbReference>
<dbReference type="KEGG" id="ccin:107264513"/>
<organism evidence="13 14">
    <name type="scientific">Cephus cinctus</name>
    <name type="common">Wheat stem sawfly</name>
    <dbReference type="NCBI Taxonomy" id="211228"/>
    <lineage>
        <taxon>Eukaryota</taxon>
        <taxon>Metazoa</taxon>
        <taxon>Ecdysozoa</taxon>
        <taxon>Arthropoda</taxon>
        <taxon>Hexapoda</taxon>
        <taxon>Insecta</taxon>
        <taxon>Pterygota</taxon>
        <taxon>Neoptera</taxon>
        <taxon>Endopterygota</taxon>
        <taxon>Hymenoptera</taxon>
        <taxon>Cephoidea</taxon>
        <taxon>Cephidae</taxon>
        <taxon>Cephus</taxon>
    </lineage>
</organism>
<protein>
    <submittedName>
        <fullName evidence="14">Short transient receptor potential channel 4</fullName>
    </submittedName>
</protein>
<feature type="transmembrane region" description="Helical" evidence="11">
    <location>
        <begin position="465"/>
        <end position="487"/>
    </location>
</feature>
<evidence type="ECO:0000256" key="7">
    <source>
        <dbReference type="ARBA" id="ARBA00023065"/>
    </source>
</evidence>
<dbReference type="RefSeq" id="XP_015588329.1">
    <property type="nucleotide sequence ID" value="XM_015732843.2"/>
</dbReference>
<gene>
    <name evidence="14" type="primary">LOC107264513</name>
</gene>
<dbReference type="GO" id="GO:0070679">
    <property type="term" value="F:inositol 1,4,5 trisphosphate binding"/>
    <property type="evidence" value="ECO:0007669"/>
    <property type="project" value="TreeGrafter"/>
</dbReference>